<gene>
    <name evidence="1" type="ORF">URODEC1_LOCUS7444</name>
</gene>
<dbReference type="EMBL" id="OZ075121">
    <property type="protein sequence ID" value="CAL4897808.1"/>
    <property type="molecule type" value="Genomic_DNA"/>
</dbReference>
<organism evidence="1 2">
    <name type="scientific">Urochloa decumbens</name>
    <dbReference type="NCBI Taxonomy" id="240449"/>
    <lineage>
        <taxon>Eukaryota</taxon>
        <taxon>Viridiplantae</taxon>
        <taxon>Streptophyta</taxon>
        <taxon>Embryophyta</taxon>
        <taxon>Tracheophyta</taxon>
        <taxon>Spermatophyta</taxon>
        <taxon>Magnoliopsida</taxon>
        <taxon>Liliopsida</taxon>
        <taxon>Poales</taxon>
        <taxon>Poaceae</taxon>
        <taxon>PACMAD clade</taxon>
        <taxon>Panicoideae</taxon>
        <taxon>Panicodae</taxon>
        <taxon>Paniceae</taxon>
        <taxon>Melinidinae</taxon>
        <taxon>Urochloa</taxon>
    </lineage>
</organism>
<name>A0ABC8VWF2_9POAL</name>
<sequence>MAEISPAQRLGVSEDDEEMIMSLWDLVYDGGDVDQVLEADLLALRSMAAALLLDTAPLSPESWRWAEGAELAARAAAETMAEQAADIQRALSSLLPRLPVPAGFEEEAEAFLAALRRQAEYTAARRADAEEAAALARLVRGKEVRRMAEAAEPLLHPDAAAFLAATGTSEELALRRMAAAEHLVHPATAAFLGYIACETDALLARGEAMPADELALAPQVEDAAVRTGESMAALAGKLRRGAAEFAGVEELAAALHRQAANADAARATVEAFTASVRRFRAAAAASSAMPPAAPSVQNCRPF</sequence>
<protein>
    <submittedName>
        <fullName evidence="1">Uncharacterized protein</fullName>
    </submittedName>
</protein>
<evidence type="ECO:0000313" key="1">
    <source>
        <dbReference type="EMBL" id="CAL4897808.1"/>
    </source>
</evidence>
<reference evidence="1 2" key="2">
    <citation type="submission" date="2024-10" db="EMBL/GenBank/DDBJ databases">
        <authorList>
            <person name="Ryan C."/>
        </authorList>
    </citation>
    <scope>NUCLEOTIDE SEQUENCE [LARGE SCALE GENOMIC DNA]</scope>
</reference>
<reference evidence="2" key="1">
    <citation type="submission" date="2024-06" db="EMBL/GenBank/DDBJ databases">
        <authorList>
            <person name="Ryan C."/>
        </authorList>
    </citation>
    <scope>NUCLEOTIDE SEQUENCE [LARGE SCALE GENOMIC DNA]</scope>
</reference>
<evidence type="ECO:0000313" key="2">
    <source>
        <dbReference type="Proteomes" id="UP001497457"/>
    </source>
</evidence>
<dbReference type="Proteomes" id="UP001497457">
    <property type="component" value="Chromosome 11b"/>
</dbReference>
<accession>A0ABC8VWF2</accession>
<keyword evidence="2" id="KW-1185">Reference proteome</keyword>
<proteinExistence type="predicted"/>
<dbReference type="AlphaFoldDB" id="A0ABC8VWF2"/>